<feature type="compositionally biased region" description="Low complexity" evidence="2">
    <location>
        <begin position="46"/>
        <end position="79"/>
    </location>
</feature>
<dbReference type="GO" id="GO:0070898">
    <property type="term" value="P:RNA polymerase III preinitiation complex assembly"/>
    <property type="evidence" value="ECO:0007669"/>
    <property type="project" value="TreeGrafter"/>
</dbReference>
<reference evidence="4 5" key="1">
    <citation type="submission" date="2014-11" db="EMBL/GenBank/DDBJ databases">
        <authorList>
            <person name="Zhu J."/>
            <person name="Qi W."/>
            <person name="Song R."/>
        </authorList>
    </citation>
    <scope>NUCLEOTIDE SEQUENCE [LARGE SCALE GENOMIC DNA]</scope>
</reference>
<feature type="compositionally biased region" description="Polar residues" evidence="2">
    <location>
        <begin position="139"/>
        <end position="149"/>
    </location>
</feature>
<feature type="compositionally biased region" description="Basic and acidic residues" evidence="2">
    <location>
        <begin position="161"/>
        <end position="175"/>
    </location>
</feature>
<dbReference type="PROSITE" id="PS50118">
    <property type="entry name" value="HMG_BOX_2"/>
    <property type="match status" value="1"/>
</dbReference>
<keyword evidence="5" id="KW-1185">Reference proteome</keyword>
<keyword evidence="1" id="KW-0539">Nucleus</keyword>
<dbReference type="CDD" id="cd00084">
    <property type="entry name" value="HMG-box_SF"/>
    <property type="match status" value="1"/>
</dbReference>
<dbReference type="InterPro" id="IPR036910">
    <property type="entry name" value="HMG_box_dom_sf"/>
</dbReference>
<feature type="compositionally biased region" description="Basic and acidic residues" evidence="2">
    <location>
        <begin position="27"/>
        <end position="45"/>
    </location>
</feature>
<dbReference type="GO" id="GO:0000126">
    <property type="term" value="C:transcription factor TFIIIB complex"/>
    <property type="evidence" value="ECO:0007669"/>
    <property type="project" value="TreeGrafter"/>
</dbReference>
<feature type="region of interest" description="Disordered" evidence="2">
    <location>
        <begin position="655"/>
        <end position="721"/>
    </location>
</feature>
<evidence type="ECO:0000313" key="5">
    <source>
        <dbReference type="Proteomes" id="UP000041254"/>
    </source>
</evidence>
<feature type="compositionally biased region" description="Pro residues" evidence="2">
    <location>
        <begin position="290"/>
        <end position="307"/>
    </location>
</feature>
<accession>A0A0G4G9Z7</accession>
<dbReference type="Pfam" id="PF00505">
    <property type="entry name" value="HMG_box"/>
    <property type="match status" value="1"/>
</dbReference>
<dbReference type="AlphaFoldDB" id="A0A0G4G9Z7"/>
<dbReference type="OrthoDB" id="272624at2759"/>
<dbReference type="STRING" id="1169540.A0A0G4G9Z7"/>
<dbReference type="SUPFAM" id="SSF46689">
    <property type="entry name" value="Homeodomain-like"/>
    <property type="match status" value="1"/>
</dbReference>
<feature type="region of interest" description="Disordered" evidence="2">
    <location>
        <begin position="118"/>
        <end position="366"/>
    </location>
</feature>
<feature type="region of interest" description="Disordered" evidence="2">
    <location>
        <begin position="21"/>
        <end position="101"/>
    </location>
</feature>
<evidence type="ECO:0000256" key="2">
    <source>
        <dbReference type="SAM" id="MobiDB-lite"/>
    </source>
</evidence>
<dbReference type="VEuPathDB" id="CryptoDB:Vbra_22067"/>
<feature type="DNA-binding region" description="HMG box" evidence="1">
    <location>
        <begin position="364"/>
        <end position="422"/>
    </location>
</feature>
<dbReference type="EMBL" id="CDMY01000598">
    <property type="protein sequence ID" value="CEM25356.1"/>
    <property type="molecule type" value="Genomic_DNA"/>
</dbReference>
<evidence type="ECO:0000256" key="1">
    <source>
        <dbReference type="PROSITE-ProRule" id="PRU00267"/>
    </source>
</evidence>
<feature type="compositionally biased region" description="Basic residues" evidence="2">
    <location>
        <begin position="311"/>
        <end position="320"/>
    </location>
</feature>
<protein>
    <recommendedName>
        <fullName evidence="3">HMG box domain-containing protein</fullName>
    </recommendedName>
</protein>
<dbReference type="GO" id="GO:0001156">
    <property type="term" value="F:TFIIIC-class transcription factor complex binding"/>
    <property type="evidence" value="ECO:0007669"/>
    <property type="project" value="TreeGrafter"/>
</dbReference>
<evidence type="ECO:0000259" key="3">
    <source>
        <dbReference type="PROSITE" id="PS50118"/>
    </source>
</evidence>
<dbReference type="GO" id="GO:0003677">
    <property type="term" value="F:DNA binding"/>
    <property type="evidence" value="ECO:0007669"/>
    <property type="project" value="UniProtKB-UniRule"/>
</dbReference>
<dbReference type="Pfam" id="PF15963">
    <property type="entry name" value="Myb_DNA-bind_7"/>
    <property type="match status" value="1"/>
</dbReference>
<keyword evidence="1" id="KW-0238">DNA-binding</keyword>
<evidence type="ECO:0000313" key="4">
    <source>
        <dbReference type="EMBL" id="CEM25356.1"/>
    </source>
</evidence>
<feature type="region of interest" description="Disordered" evidence="2">
    <location>
        <begin position="408"/>
        <end position="485"/>
    </location>
</feature>
<dbReference type="PANTHER" id="PTHR22929:SF0">
    <property type="entry name" value="TRANSCRIPTION FACTOR TFIIIB COMPONENT B'' HOMOLOG"/>
    <property type="match status" value="1"/>
</dbReference>
<feature type="compositionally biased region" description="Basic and acidic residues" evidence="2">
    <location>
        <begin position="687"/>
        <end position="712"/>
    </location>
</feature>
<dbReference type="InterPro" id="IPR009057">
    <property type="entry name" value="Homeodomain-like_sf"/>
</dbReference>
<dbReference type="InterPro" id="IPR039467">
    <property type="entry name" value="TFIIIB_B''_Myb"/>
</dbReference>
<dbReference type="InParanoid" id="A0A0G4G9Z7"/>
<dbReference type="InterPro" id="IPR009071">
    <property type="entry name" value="HMG_box_dom"/>
</dbReference>
<dbReference type="Gene3D" id="1.10.30.10">
    <property type="entry name" value="High mobility group box domain"/>
    <property type="match status" value="1"/>
</dbReference>
<feature type="compositionally biased region" description="Acidic residues" evidence="2">
    <location>
        <begin position="269"/>
        <end position="283"/>
    </location>
</feature>
<feature type="compositionally biased region" description="Low complexity" evidence="2">
    <location>
        <begin position="331"/>
        <end position="344"/>
    </location>
</feature>
<gene>
    <name evidence="4" type="ORF">Vbra_22067</name>
</gene>
<feature type="domain" description="HMG box" evidence="3">
    <location>
        <begin position="364"/>
        <end position="422"/>
    </location>
</feature>
<feature type="compositionally biased region" description="Low complexity" evidence="2">
    <location>
        <begin position="224"/>
        <end position="234"/>
    </location>
</feature>
<dbReference type="GO" id="GO:0005634">
    <property type="term" value="C:nucleus"/>
    <property type="evidence" value="ECO:0007669"/>
    <property type="project" value="UniProtKB-UniRule"/>
</dbReference>
<organism evidence="4 5">
    <name type="scientific">Vitrella brassicaformis (strain CCMP3155)</name>
    <dbReference type="NCBI Taxonomy" id="1169540"/>
    <lineage>
        <taxon>Eukaryota</taxon>
        <taxon>Sar</taxon>
        <taxon>Alveolata</taxon>
        <taxon>Colpodellida</taxon>
        <taxon>Vitrellaceae</taxon>
        <taxon>Vitrella</taxon>
    </lineage>
</organism>
<name>A0A0G4G9Z7_VITBC</name>
<feature type="compositionally biased region" description="Basic and acidic residues" evidence="2">
    <location>
        <begin position="412"/>
        <end position="431"/>
    </location>
</feature>
<proteinExistence type="predicted"/>
<dbReference type="SUPFAM" id="SSF47095">
    <property type="entry name" value="HMG-box"/>
    <property type="match status" value="1"/>
</dbReference>
<dbReference type="Proteomes" id="UP000041254">
    <property type="component" value="Unassembled WGS sequence"/>
</dbReference>
<dbReference type="SMART" id="SM00398">
    <property type="entry name" value="HMG"/>
    <property type="match status" value="1"/>
</dbReference>
<sequence length="721" mass="78788">MMTDFDNDGLGELLSLLQAQGELNGTAEDRGERNHRAGAEAEHQLSPEPSAAAATAAAPAVAASSSSSSIPPVHLSSLTPPRPPPTRSRPDRALSFTRVPYLADRTEPGRLATFSDRHFTPMSPQMDVQLPMDGLGQRGTRSMRTSPPVGSNRRGSAPSEVRLRPHRAESVRERGPPQPMLAHSIGDGGGVPLSESVGGLPVLDEDVGMPPSRPARSSKRSRGRSTAAAGTGATQRKRGGPAGAGVDMPPPLDVMAEAEMAGDYPHLEEAEEEEQGMEQEAEQMEIPPEFTWPPLPPPPPLVPPPQPSAKKAGKKKRRQRRRDEDDEEYDPAAVDYPGGAAAAAAGGGEDGGMSSPTGTHKKQRKRHLTGFIVFCAERRKANRSGFEGMTQKQVMQSLSGQWKAFTDQQRQAYKDKAEEIKQTKGLDDAPQTKRKKPRVKREPVDPDSIWGIVRANRSPPRQHRKPPPDMSAADTMLLDEGMSGGQDDDNGMKSLLGLLDGGTSTALARPSSAAAAAPRFHAAPQVRIGEDGELVIDEETREIGAGRHMGVEEECVLYEGGVAYEVQQGSVQPFDKAYKNTKAHRWTQEATDRFYEALRTFGSDLMLVKSMFPEVSEKQIKDKFKVEERRAPDKIEEALKRDRGELTRAPYEEMHGAIVPLDEQKRQKDRHARSLEFLLDGEEEADERPHEQGLRAEKTEEQEPPHEQDEHAGLLQSLLDG</sequence>
<dbReference type="PANTHER" id="PTHR22929">
    <property type="entry name" value="RNA POLYMERASE III TRANSCRIPTION INITIATION FACTOR B"/>
    <property type="match status" value="1"/>
</dbReference>